<dbReference type="OrthoDB" id="9801810at2"/>
<keyword evidence="2" id="KW-1185">Reference proteome</keyword>
<evidence type="ECO:0000313" key="1">
    <source>
        <dbReference type="EMBL" id="KRR15025.1"/>
    </source>
</evidence>
<organism evidence="1 2">
    <name type="scientific">Bradyrhizobium retamae</name>
    <dbReference type="NCBI Taxonomy" id="1300035"/>
    <lineage>
        <taxon>Bacteria</taxon>
        <taxon>Pseudomonadati</taxon>
        <taxon>Pseudomonadota</taxon>
        <taxon>Alphaproteobacteria</taxon>
        <taxon>Hyphomicrobiales</taxon>
        <taxon>Nitrobacteraceae</taxon>
        <taxon>Bradyrhizobium</taxon>
    </lineage>
</organism>
<comment type="caution">
    <text evidence="1">The sequence shown here is derived from an EMBL/GenBank/DDBJ whole genome shotgun (WGS) entry which is preliminary data.</text>
</comment>
<dbReference type="PANTHER" id="PTHR47183:SF1">
    <property type="entry name" value="GLUCOSE-1-PHOSPHATE CYTIDYLYLTRANSFERASE"/>
    <property type="match status" value="1"/>
</dbReference>
<name>A0A0R3M511_9BRAD</name>
<dbReference type="InterPro" id="IPR013446">
    <property type="entry name" value="G1P_cyt_trans-like"/>
</dbReference>
<reference evidence="1 2" key="1">
    <citation type="submission" date="2014-03" db="EMBL/GenBank/DDBJ databases">
        <title>Bradyrhizobium valentinum sp. nov., isolated from effective nodules of Lupinus mariae-josephae, a lupine endemic of basic-lime soils in Eastern Spain.</title>
        <authorList>
            <person name="Duran D."/>
            <person name="Rey L."/>
            <person name="Navarro A."/>
            <person name="Busquets A."/>
            <person name="Imperial J."/>
            <person name="Ruiz-Argueso T."/>
        </authorList>
    </citation>
    <scope>NUCLEOTIDE SEQUENCE [LARGE SCALE GENOMIC DNA]</scope>
    <source>
        <strain evidence="1 2">Ro19</strain>
    </source>
</reference>
<accession>A0A0R3M511</accession>
<gene>
    <name evidence="1" type="ORF">CQ13_37510</name>
</gene>
<dbReference type="AlphaFoldDB" id="A0A0R3M511"/>
<dbReference type="EMBL" id="LLYA01000229">
    <property type="protein sequence ID" value="KRR15025.1"/>
    <property type="molecule type" value="Genomic_DNA"/>
</dbReference>
<dbReference type="PANTHER" id="PTHR47183">
    <property type="entry name" value="GLUCOSE-1-PHOSPHATE CYTIDYLYLTRANSFERASE-RELATED"/>
    <property type="match status" value="1"/>
</dbReference>
<protein>
    <submittedName>
        <fullName evidence="1">Uncharacterized protein</fullName>
    </submittedName>
</protein>
<dbReference type="Proteomes" id="UP000052023">
    <property type="component" value="Unassembled WGS sequence"/>
</dbReference>
<sequence>MVGLRELFLIKEYIANYILHVSGVTVDMTNNRMEAHQHHAELWKATLIDTGEKTMTGGRLKRGC</sequence>
<proteinExistence type="predicted"/>
<evidence type="ECO:0000313" key="2">
    <source>
        <dbReference type="Proteomes" id="UP000052023"/>
    </source>
</evidence>
<dbReference type="GO" id="GO:0047343">
    <property type="term" value="F:glucose-1-phosphate cytidylyltransferase activity"/>
    <property type="evidence" value="ECO:0007669"/>
    <property type="project" value="InterPro"/>
</dbReference>